<evidence type="ECO:0000256" key="3">
    <source>
        <dbReference type="ARBA" id="ARBA00022927"/>
    </source>
</evidence>
<keyword evidence="4" id="KW-0472">Membrane</keyword>
<dbReference type="PANTHER" id="PTHR13768">
    <property type="entry name" value="SOLUBLE NSF ATTACHMENT PROTEIN SNAP"/>
    <property type="match status" value="1"/>
</dbReference>
<dbReference type="EMBL" id="JBFCZG010000005">
    <property type="protein sequence ID" value="KAL3421904.1"/>
    <property type="molecule type" value="Genomic_DNA"/>
</dbReference>
<reference evidence="5 6" key="1">
    <citation type="submission" date="2024-06" db="EMBL/GenBank/DDBJ databases">
        <title>Complete genome of Phlyctema vagabunda strain 19-DSS-EL-015.</title>
        <authorList>
            <person name="Fiorenzani C."/>
        </authorList>
    </citation>
    <scope>NUCLEOTIDE SEQUENCE [LARGE SCALE GENOMIC DNA]</scope>
    <source>
        <strain evidence="5 6">19-DSS-EL-015</strain>
    </source>
</reference>
<comment type="function">
    <text evidence="4">Required for vesicular transport between the endoplasmic reticulum and the Golgi apparatus.</text>
</comment>
<sequence>MSQTARAKLAQGDAEAHKAATRTFLWSRSDVWESAVEAYTKAGAEFRVIDEDNEAAAAFHKAADIQKDQLDSALDAASNYQECFKLYRKGNPEKAVECQTHAIDIYLRESPRRAGNLLEARGQFRETEIGDIPAALQDYEAAAKIFDRETNSQALANKLWLKVAEIAAIEGDYFKAIENFEKVAASAVSNNLLKWSVKEYFLKAGLCHLASGDMVATNRAFAKYRDMDPTFPSTREHQLLIDLAEAVQAGDQEMFADKLFKYDQISKLDKWKTTILLKIKNAIEDAGEDFS</sequence>
<dbReference type="SUPFAM" id="SSF48452">
    <property type="entry name" value="TPR-like"/>
    <property type="match status" value="1"/>
</dbReference>
<keyword evidence="6" id="KW-1185">Reference proteome</keyword>
<accession>A0ABR4PF50</accession>
<protein>
    <submittedName>
        <fullName evidence="5">Alpha-soluble NSF attachment protein</fullName>
    </submittedName>
</protein>
<dbReference type="Proteomes" id="UP001629113">
    <property type="component" value="Unassembled WGS sequence"/>
</dbReference>
<evidence type="ECO:0000313" key="5">
    <source>
        <dbReference type="EMBL" id="KAL3421904.1"/>
    </source>
</evidence>
<evidence type="ECO:0000256" key="4">
    <source>
        <dbReference type="RuleBase" id="RU367013"/>
    </source>
</evidence>
<dbReference type="InterPro" id="IPR011990">
    <property type="entry name" value="TPR-like_helical_dom_sf"/>
</dbReference>
<proteinExistence type="inferred from homology"/>
<name>A0ABR4PF50_9HELO</name>
<dbReference type="PRINTS" id="PR00448">
    <property type="entry name" value="NSFATTACHMNT"/>
</dbReference>
<evidence type="ECO:0000313" key="6">
    <source>
        <dbReference type="Proteomes" id="UP001629113"/>
    </source>
</evidence>
<comment type="caution">
    <text evidence="5">The sequence shown here is derived from an EMBL/GenBank/DDBJ whole genome shotgun (WGS) entry which is preliminary data.</text>
</comment>
<evidence type="ECO:0000256" key="2">
    <source>
        <dbReference type="ARBA" id="ARBA00022448"/>
    </source>
</evidence>
<organism evidence="5 6">
    <name type="scientific">Phlyctema vagabunda</name>
    <dbReference type="NCBI Taxonomy" id="108571"/>
    <lineage>
        <taxon>Eukaryota</taxon>
        <taxon>Fungi</taxon>
        <taxon>Dikarya</taxon>
        <taxon>Ascomycota</taxon>
        <taxon>Pezizomycotina</taxon>
        <taxon>Leotiomycetes</taxon>
        <taxon>Helotiales</taxon>
        <taxon>Dermateaceae</taxon>
        <taxon>Phlyctema</taxon>
    </lineage>
</organism>
<keyword evidence="2 4" id="KW-0813">Transport</keyword>
<dbReference type="PANTHER" id="PTHR13768:SF8">
    <property type="entry name" value="ALPHA-SOLUBLE NSF ATTACHMENT PROTEIN"/>
    <property type="match status" value="1"/>
</dbReference>
<dbReference type="CDD" id="cd15832">
    <property type="entry name" value="SNAP"/>
    <property type="match status" value="1"/>
</dbReference>
<dbReference type="Gene3D" id="1.25.40.10">
    <property type="entry name" value="Tetratricopeptide repeat domain"/>
    <property type="match status" value="1"/>
</dbReference>
<keyword evidence="4" id="KW-0931">ER-Golgi transport</keyword>
<gene>
    <name evidence="5" type="ORF">PVAG01_06060</name>
</gene>
<comment type="similarity">
    <text evidence="1 4">Belongs to the SNAP family.</text>
</comment>
<dbReference type="InterPro" id="IPR000744">
    <property type="entry name" value="NSF_attach"/>
</dbReference>
<keyword evidence="3 4" id="KW-0653">Protein transport</keyword>
<comment type="subcellular location">
    <subcellularLocation>
        <location evidence="4">Membrane</location>
        <topology evidence="4">Peripheral membrane protein</topology>
    </subcellularLocation>
</comment>
<dbReference type="Pfam" id="PF14938">
    <property type="entry name" value="SNAP"/>
    <property type="match status" value="1"/>
</dbReference>
<evidence type="ECO:0000256" key="1">
    <source>
        <dbReference type="ARBA" id="ARBA00010050"/>
    </source>
</evidence>